<dbReference type="GO" id="GO:0002098">
    <property type="term" value="P:tRNA wobble uridine modification"/>
    <property type="evidence" value="ECO:0007669"/>
    <property type="project" value="InterPro"/>
</dbReference>
<dbReference type="GO" id="GO:0004792">
    <property type="term" value="F:thiosulfate-cyanide sulfurtransferase activity"/>
    <property type="evidence" value="ECO:0007669"/>
    <property type="project" value="InterPro"/>
</dbReference>
<dbReference type="PROSITE" id="PS50206">
    <property type="entry name" value="RHODANESE_3"/>
    <property type="match status" value="1"/>
</dbReference>
<keyword evidence="1" id="KW-0711">Selenium</keyword>
<dbReference type="InterPro" id="IPR017582">
    <property type="entry name" value="SelU"/>
</dbReference>
<dbReference type="NCBIfam" id="NF008750">
    <property type="entry name" value="PRK11784.1-2"/>
    <property type="match status" value="1"/>
</dbReference>
<dbReference type="SUPFAM" id="SSF52821">
    <property type="entry name" value="Rhodanese/Cell cycle control phosphatase"/>
    <property type="match status" value="1"/>
</dbReference>
<name>A0A7Z0L263_9RHOB</name>
<gene>
    <name evidence="3" type="primary">mnmH</name>
    <name evidence="3" type="ORF">HUK65_14965</name>
</gene>
<dbReference type="RefSeq" id="WP_179907083.1">
    <property type="nucleotide sequence ID" value="NZ_JACBXS010000039.1"/>
</dbReference>
<dbReference type="SMART" id="SM00450">
    <property type="entry name" value="RHOD"/>
    <property type="match status" value="1"/>
</dbReference>
<dbReference type="Pfam" id="PF26341">
    <property type="entry name" value="AAA_SelU"/>
    <property type="match status" value="1"/>
</dbReference>
<dbReference type="InterPro" id="IPR001763">
    <property type="entry name" value="Rhodanese-like_dom"/>
</dbReference>
<evidence type="ECO:0000313" key="4">
    <source>
        <dbReference type="Proteomes" id="UP000529417"/>
    </source>
</evidence>
<comment type="caution">
    <text evidence="3">The sequence shown here is derived from an EMBL/GenBank/DDBJ whole genome shotgun (WGS) entry which is preliminary data.</text>
</comment>
<dbReference type="Proteomes" id="UP000529417">
    <property type="component" value="Unassembled WGS sequence"/>
</dbReference>
<evidence type="ECO:0000313" key="3">
    <source>
        <dbReference type="EMBL" id="NYS26288.1"/>
    </source>
</evidence>
<feature type="domain" description="Rhodanese" evidence="2">
    <location>
        <begin position="21"/>
        <end position="134"/>
    </location>
</feature>
<dbReference type="NCBIfam" id="TIGR03167">
    <property type="entry name" value="tRNA_sel_U_synt"/>
    <property type="match status" value="1"/>
</dbReference>
<accession>A0A7Z0L263</accession>
<dbReference type="Gene3D" id="3.40.250.10">
    <property type="entry name" value="Rhodanese-like domain"/>
    <property type="match status" value="1"/>
</dbReference>
<dbReference type="AlphaFoldDB" id="A0A7Z0L263"/>
<dbReference type="PANTHER" id="PTHR30401">
    <property type="entry name" value="TRNA 2-SELENOURIDINE SYNTHASE"/>
    <property type="match status" value="1"/>
</dbReference>
<dbReference type="EMBL" id="JACBXS010000039">
    <property type="protein sequence ID" value="NYS26288.1"/>
    <property type="molecule type" value="Genomic_DNA"/>
</dbReference>
<protein>
    <submittedName>
        <fullName evidence="3">tRNA 2-selenouridine(34) synthase MnmH</fullName>
    </submittedName>
</protein>
<dbReference type="NCBIfam" id="NF008752">
    <property type="entry name" value="PRK11784.1-4"/>
    <property type="match status" value="1"/>
</dbReference>
<dbReference type="PANTHER" id="PTHR30401:SF0">
    <property type="entry name" value="TRNA 2-SELENOURIDINE SYNTHASE"/>
    <property type="match status" value="1"/>
</dbReference>
<dbReference type="PROSITE" id="PS00380">
    <property type="entry name" value="RHODANESE_1"/>
    <property type="match status" value="1"/>
</dbReference>
<keyword evidence="4" id="KW-1185">Reference proteome</keyword>
<dbReference type="InterPro" id="IPR058840">
    <property type="entry name" value="AAA_SelU"/>
</dbReference>
<dbReference type="Pfam" id="PF00581">
    <property type="entry name" value="Rhodanese"/>
    <property type="match status" value="1"/>
</dbReference>
<evidence type="ECO:0000256" key="1">
    <source>
        <dbReference type="ARBA" id="ARBA00023266"/>
    </source>
</evidence>
<dbReference type="GO" id="GO:0043828">
    <property type="term" value="F:tRNA 2-selenouridine synthase activity"/>
    <property type="evidence" value="ECO:0007669"/>
    <property type="project" value="InterPro"/>
</dbReference>
<proteinExistence type="predicted"/>
<reference evidence="3 4" key="1">
    <citation type="journal article" date="2000" name="Arch. Microbiol.">
        <title>Rhodobaca bogoriensis gen. nov. and sp. nov., an alkaliphilic purple nonsulfur bacterium from African Rift Valley soda lakes.</title>
        <authorList>
            <person name="Milford A.D."/>
            <person name="Achenbach L.A."/>
            <person name="Jung D.O."/>
            <person name="Madigan M.T."/>
        </authorList>
    </citation>
    <scope>NUCLEOTIDE SEQUENCE [LARGE SCALE GENOMIC DNA]</scope>
    <source>
        <strain evidence="3 4">2376</strain>
    </source>
</reference>
<dbReference type="InterPro" id="IPR001307">
    <property type="entry name" value="Thiosulphate_STrfase_CS"/>
</dbReference>
<organism evidence="3 4">
    <name type="scientific">Rhabdonatronobacter sediminivivens</name>
    <dbReference type="NCBI Taxonomy" id="2743469"/>
    <lineage>
        <taxon>Bacteria</taxon>
        <taxon>Pseudomonadati</taxon>
        <taxon>Pseudomonadota</taxon>
        <taxon>Alphaproteobacteria</taxon>
        <taxon>Rhodobacterales</taxon>
        <taxon>Paracoccaceae</taxon>
        <taxon>Rhabdonatronobacter</taxon>
    </lineage>
</organism>
<evidence type="ECO:0000259" key="2">
    <source>
        <dbReference type="PROSITE" id="PS50206"/>
    </source>
</evidence>
<sequence length="356" mass="39166">MRLRIDDLTQLHAPDRLEYDTLIDVRACAEFAHDHLPGAINLPVLDDAERAQVGRVYVQHSRFEARRIGAAMVARNAARMLEGPLAAYPRDWRPVVYCWRGGQRSGSLALILQQVGWPVRVIEGGYRAYRRLVVRALYDDPFPAPVIVLDGDTGTAKTALLQLLAARGVQVLDLEAMARHRGSLFGRQPRGQPSQKGFESALAMGVAGLDPSRPVVVEGESHRIGRIMLPPALWSAMQTAPRVLVQAPLSARAAYLARVYADIAADPEALATRIEALRPWHSRDRIAEWTAQARAGAVAELAGGLLAQHYDPRYRRARRSVTAGRCLDLPDLQPQTLARAATEIADNLQAISQVVD</sequence>
<dbReference type="InterPro" id="IPR036873">
    <property type="entry name" value="Rhodanese-like_dom_sf"/>
</dbReference>